<organism evidence="2 3">
    <name type="scientific">Streptomyces lunaelactis</name>
    <dbReference type="NCBI Taxonomy" id="1535768"/>
    <lineage>
        <taxon>Bacteria</taxon>
        <taxon>Bacillati</taxon>
        <taxon>Actinomycetota</taxon>
        <taxon>Actinomycetes</taxon>
        <taxon>Kitasatosporales</taxon>
        <taxon>Streptomycetaceae</taxon>
        <taxon>Streptomyces</taxon>
    </lineage>
</organism>
<keyword evidence="1" id="KW-0472">Membrane</keyword>
<proteinExistence type="predicted"/>
<name>A0A2R4TB67_9ACTN</name>
<sequence length="132" mass="13811">MNGARAIQASRSGWTYHAPAGRALSGGIGIAALVTGARLGGARSRVLWTTAVLPDVALLYGIAAAPGFERLPPYAVRPYNVLHSPAVPAVLLTLAAITRSRRTAVAGLGWLGHIAVDRAFGYGPRRPDGLRY</sequence>
<evidence type="ECO:0000256" key="1">
    <source>
        <dbReference type="SAM" id="Phobius"/>
    </source>
</evidence>
<reference evidence="2 3" key="1">
    <citation type="submission" date="2018-01" db="EMBL/GenBank/DDBJ databases">
        <title>Complete genome sequence of Streptomyces lunaelactis MM109T, a Ferroverdin A producer isolated from cave moonmilk deposits.</title>
        <authorList>
            <person name="Naome A."/>
            <person name="Martinet L."/>
            <person name="Maciejewska M."/>
            <person name="Anderssen S."/>
            <person name="Adam D."/>
            <person name="Tenconi E."/>
            <person name="Deflandre B."/>
            <person name="Arguelles-Arias A."/>
            <person name="Calusinska M."/>
            <person name="Copieters W."/>
            <person name="Karim L."/>
            <person name="Hanikenne M."/>
            <person name="Baurain D."/>
            <person name="van Wezel G."/>
            <person name="Smargiasso N."/>
            <person name="de Pauw E."/>
            <person name="Delfosse P."/>
            <person name="Rigali S."/>
        </authorList>
    </citation>
    <scope>NUCLEOTIDE SEQUENCE [LARGE SCALE GENOMIC DNA]</scope>
    <source>
        <strain evidence="2 3">MM109</strain>
    </source>
</reference>
<dbReference type="OrthoDB" id="9813911at2"/>
<dbReference type="Pfam" id="PF14079">
    <property type="entry name" value="DUF4260"/>
    <property type="match status" value="1"/>
</dbReference>
<feature type="transmembrane region" description="Helical" evidence="1">
    <location>
        <begin position="46"/>
        <end position="68"/>
    </location>
</feature>
<dbReference type="InterPro" id="IPR025356">
    <property type="entry name" value="DUF4260"/>
</dbReference>
<keyword evidence="1" id="KW-0812">Transmembrane</keyword>
<dbReference type="RefSeq" id="WP_108153663.1">
    <property type="nucleotide sequence ID" value="NZ_CP026304.1"/>
</dbReference>
<dbReference type="Proteomes" id="UP000244201">
    <property type="component" value="Chromosome"/>
</dbReference>
<evidence type="ECO:0000313" key="2">
    <source>
        <dbReference type="EMBL" id="AVZ76376.1"/>
    </source>
</evidence>
<keyword evidence="1" id="KW-1133">Transmembrane helix</keyword>
<gene>
    <name evidence="2" type="ORF">SLUN_33405</name>
</gene>
<dbReference type="AlphaFoldDB" id="A0A2R4TB67"/>
<protein>
    <submittedName>
        <fullName evidence="2">DUF4260 domain-containing protein</fullName>
    </submittedName>
</protein>
<feature type="transmembrane region" description="Helical" evidence="1">
    <location>
        <begin position="20"/>
        <end position="39"/>
    </location>
</feature>
<accession>A0A2R4TB67</accession>
<dbReference type="KEGG" id="slk:SLUN_33405"/>
<evidence type="ECO:0000313" key="3">
    <source>
        <dbReference type="Proteomes" id="UP000244201"/>
    </source>
</evidence>
<dbReference type="GeneID" id="55660148"/>
<keyword evidence="3" id="KW-1185">Reference proteome</keyword>
<dbReference type="EMBL" id="CP026304">
    <property type="protein sequence ID" value="AVZ76376.1"/>
    <property type="molecule type" value="Genomic_DNA"/>
</dbReference>